<organism evidence="2 3">
    <name type="scientific">Duganella sacchari</name>
    <dbReference type="NCBI Taxonomy" id="551987"/>
    <lineage>
        <taxon>Bacteria</taxon>
        <taxon>Pseudomonadati</taxon>
        <taxon>Pseudomonadota</taxon>
        <taxon>Betaproteobacteria</taxon>
        <taxon>Burkholderiales</taxon>
        <taxon>Oxalobacteraceae</taxon>
        <taxon>Telluria group</taxon>
        <taxon>Duganella</taxon>
    </lineage>
</organism>
<evidence type="ECO:0000256" key="1">
    <source>
        <dbReference type="SAM" id="MobiDB-lite"/>
    </source>
</evidence>
<evidence type="ECO:0000313" key="2">
    <source>
        <dbReference type="EMBL" id="SHN44572.1"/>
    </source>
</evidence>
<evidence type="ECO:0000313" key="3">
    <source>
        <dbReference type="Proteomes" id="UP000184339"/>
    </source>
</evidence>
<proteinExistence type="predicted"/>
<sequence length="120" mass="13445">MQTIKKLRSDVGAVQPQKLGHKAPNPSRRLIKARALLAKKRDMLKMPNAHMLLRVLAAHKRAKKVAESTMDRASELAIGLTATEHAERRKALAMLVGLNRHREGGPVDGLEFQLKQRGEW</sequence>
<name>A0A1M7REG6_9BURK</name>
<feature type="region of interest" description="Disordered" evidence="1">
    <location>
        <begin position="1"/>
        <end position="25"/>
    </location>
</feature>
<gene>
    <name evidence="2" type="ORF">SAMN05192549_12311</name>
</gene>
<accession>A0A1M7REG6</accession>
<reference evidence="3" key="1">
    <citation type="submission" date="2016-11" db="EMBL/GenBank/DDBJ databases">
        <authorList>
            <person name="Varghese N."/>
            <person name="Submissions S."/>
        </authorList>
    </citation>
    <scope>NUCLEOTIDE SEQUENCE [LARGE SCALE GENOMIC DNA]</scope>
    <source>
        <strain evidence="3">Sac-22</strain>
    </source>
</reference>
<dbReference type="RefSeq" id="WP_139260731.1">
    <property type="nucleotide sequence ID" value="NZ_FRCX01000023.1"/>
</dbReference>
<dbReference type="Proteomes" id="UP000184339">
    <property type="component" value="Unassembled WGS sequence"/>
</dbReference>
<protein>
    <submittedName>
        <fullName evidence="2">Uncharacterized protein</fullName>
    </submittedName>
</protein>
<dbReference type="AlphaFoldDB" id="A0A1M7REG6"/>
<dbReference type="EMBL" id="FRCX01000023">
    <property type="protein sequence ID" value="SHN44572.1"/>
    <property type="molecule type" value="Genomic_DNA"/>
</dbReference>
<keyword evidence="3" id="KW-1185">Reference proteome</keyword>